<evidence type="ECO:0000313" key="3">
    <source>
        <dbReference type="EMBL" id="OCJ43089.1"/>
    </source>
</evidence>
<proteinExistence type="predicted"/>
<dbReference type="OrthoDB" id="8304987at2"/>
<sequence>MAVTSIILFKDSKRESVLAAHHRARPHNANDNIRGMEFDIAEYERNWCSLAVFSLLLLVGAVSIVSPFFSIFSV</sequence>
<dbReference type="EMBL" id="JAAMAY010000030">
    <property type="protein sequence ID" value="NTC30699.1"/>
    <property type="molecule type" value="Genomic_DNA"/>
</dbReference>
<gene>
    <name evidence="3" type="ORF">A6U91_03675</name>
    <name evidence="2" type="ORF">G6M46_21440</name>
    <name evidence="4" type="ORF">G6M86_06820</name>
</gene>
<feature type="transmembrane region" description="Helical" evidence="1">
    <location>
        <begin position="50"/>
        <end position="72"/>
    </location>
</feature>
<dbReference type="Proteomes" id="UP000663946">
    <property type="component" value="Chromosome 1"/>
</dbReference>
<dbReference type="EMBL" id="LXKT01000001">
    <property type="protein sequence ID" value="OCJ43089.1"/>
    <property type="molecule type" value="Genomic_DNA"/>
</dbReference>
<evidence type="ECO:0000313" key="2">
    <source>
        <dbReference type="EMBL" id="NTC30699.1"/>
    </source>
</evidence>
<dbReference type="RefSeq" id="WP_025593517.1">
    <property type="nucleotide sequence ID" value="NZ_CP011246.1"/>
</dbReference>
<keyword evidence="1" id="KW-0472">Membrane</keyword>
<name>A0A1B9U4D9_AGRTU</name>
<keyword evidence="1" id="KW-1133">Transmembrane helix</keyword>
<evidence type="ECO:0000313" key="5">
    <source>
        <dbReference type="Proteomes" id="UP000093451"/>
    </source>
</evidence>
<evidence type="ECO:0000313" key="6">
    <source>
        <dbReference type="Proteomes" id="UP000702952"/>
    </source>
</evidence>
<evidence type="ECO:0000256" key="1">
    <source>
        <dbReference type="SAM" id="Phobius"/>
    </source>
</evidence>
<evidence type="ECO:0000313" key="4">
    <source>
        <dbReference type="EMBL" id="QTG12970.1"/>
    </source>
</evidence>
<keyword evidence="1" id="KW-0812">Transmembrane</keyword>
<protein>
    <submittedName>
        <fullName evidence="2">Uncharacterized protein</fullName>
    </submittedName>
</protein>
<dbReference type="GeneID" id="92770746"/>
<reference evidence="2" key="2">
    <citation type="journal article" date="2020" name="Science">
        <title>Unexpected conservation and global transmission of agrobacterial virulence plasmids.</title>
        <authorList>
            <person name="Weisberg A.J."/>
            <person name="Davis E.W. 2nd"/>
            <person name="Tabima J."/>
            <person name="Belcher M.S."/>
            <person name="Miller M."/>
            <person name="Kuo C.H."/>
            <person name="Loper J.E."/>
            <person name="Grunwald N.J."/>
            <person name="Putnam M.L."/>
            <person name="Chang J.H."/>
        </authorList>
    </citation>
    <scope>NUCLEOTIDE SEQUENCE</scope>
    <source>
        <strain evidence="2">17-1853-1a</strain>
    </source>
</reference>
<dbReference type="EMBL" id="CP049216">
    <property type="protein sequence ID" value="QTG12970.1"/>
    <property type="molecule type" value="Genomic_DNA"/>
</dbReference>
<reference evidence="3 5" key="1">
    <citation type="journal article" date="2016" name="PeerJ">
        <title>Gall-ID: tools for genotyping gall-causing phytopathogenic bacteria.</title>
        <authorList>
            <person name="Davis E.W.II."/>
            <person name="Weisberg A.J."/>
            <person name="Tabima J.F."/>
            <person name="Grunwald N.J."/>
            <person name="Chang J.H."/>
        </authorList>
    </citation>
    <scope>NUCLEOTIDE SEQUENCE [LARGE SCALE GENOMIC DNA]</scope>
    <source>
        <strain evidence="3 5">N2/73</strain>
    </source>
</reference>
<reference evidence="4" key="3">
    <citation type="submission" date="2020-02" db="EMBL/GenBank/DDBJ databases">
        <title>Unexpected conservation and global transmission of agrobacterial virulence plasmids.</title>
        <authorList>
            <person name="Weisberg A.J."/>
            <person name="Davis E.W. II"/>
            <person name="Tabima J.R."/>
            <person name="Belcher M.S."/>
            <person name="Miller M."/>
            <person name="Kuo C.-H."/>
            <person name="Loper J.E."/>
            <person name="Grunwald N.J."/>
            <person name="Putnam M.L."/>
            <person name="Chang J.H."/>
        </authorList>
    </citation>
    <scope>NUCLEOTIDE SEQUENCE</scope>
    <source>
        <strain evidence="4">Q15/94</strain>
    </source>
</reference>
<dbReference type="Proteomes" id="UP000093451">
    <property type="component" value="Unassembled WGS sequence"/>
</dbReference>
<accession>A0A1B9U4D9</accession>
<organism evidence="2 6">
    <name type="scientific">Agrobacterium tumefaciens</name>
    <dbReference type="NCBI Taxonomy" id="358"/>
    <lineage>
        <taxon>Bacteria</taxon>
        <taxon>Pseudomonadati</taxon>
        <taxon>Pseudomonadota</taxon>
        <taxon>Alphaproteobacteria</taxon>
        <taxon>Hyphomicrobiales</taxon>
        <taxon>Rhizobiaceae</taxon>
        <taxon>Rhizobium/Agrobacterium group</taxon>
        <taxon>Agrobacterium</taxon>
        <taxon>Agrobacterium tumefaciens complex</taxon>
    </lineage>
</organism>
<dbReference type="Proteomes" id="UP000702952">
    <property type="component" value="Unassembled WGS sequence"/>
</dbReference>
<dbReference type="AlphaFoldDB" id="A0A1B9U4D9"/>